<dbReference type="OrthoDB" id="3936150at2759"/>
<evidence type="ECO:0000256" key="2">
    <source>
        <dbReference type="ARBA" id="ARBA00008335"/>
    </source>
</evidence>
<gene>
    <name evidence="9" type="ORF">B7463_g9093</name>
</gene>
<feature type="domain" description="Major facilitator superfamily (MFS) profile" evidence="8">
    <location>
        <begin position="75"/>
        <end position="532"/>
    </location>
</feature>
<name>A0A3E2H1X3_SCYLI</name>
<feature type="non-terminal residue" evidence="9">
    <location>
        <position position="1"/>
    </location>
</feature>
<dbReference type="GO" id="GO:0016020">
    <property type="term" value="C:membrane"/>
    <property type="evidence" value="ECO:0007669"/>
    <property type="project" value="UniProtKB-SubCell"/>
</dbReference>
<dbReference type="CDD" id="cd17316">
    <property type="entry name" value="MFS_SV2_like"/>
    <property type="match status" value="1"/>
</dbReference>
<feature type="transmembrane region" description="Helical" evidence="7">
    <location>
        <begin position="474"/>
        <end position="497"/>
    </location>
</feature>
<feature type="transmembrane region" description="Helical" evidence="7">
    <location>
        <begin position="441"/>
        <end position="462"/>
    </location>
</feature>
<feature type="transmembrane region" description="Helical" evidence="7">
    <location>
        <begin position="341"/>
        <end position="366"/>
    </location>
</feature>
<organism evidence="9 10">
    <name type="scientific">Scytalidium lignicola</name>
    <name type="common">Hyphomycete</name>
    <dbReference type="NCBI Taxonomy" id="5539"/>
    <lineage>
        <taxon>Eukaryota</taxon>
        <taxon>Fungi</taxon>
        <taxon>Dikarya</taxon>
        <taxon>Ascomycota</taxon>
        <taxon>Pezizomycotina</taxon>
        <taxon>Leotiomycetes</taxon>
        <taxon>Leotiomycetes incertae sedis</taxon>
        <taxon>Scytalidium</taxon>
    </lineage>
</organism>
<proteinExistence type="inferred from homology"/>
<dbReference type="Proteomes" id="UP000258309">
    <property type="component" value="Unassembled WGS sequence"/>
</dbReference>
<feature type="non-terminal residue" evidence="9">
    <location>
        <position position="532"/>
    </location>
</feature>
<keyword evidence="10" id="KW-1185">Reference proteome</keyword>
<dbReference type="PANTHER" id="PTHR23511">
    <property type="entry name" value="SYNAPTIC VESICLE GLYCOPROTEIN 2"/>
    <property type="match status" value="1"/>
</dbReference>
<feature type="transmembrane region" description="Helical" evidence="7">
    <location>
        <begin position="503"/>
        <end position="524"/>
    </location>
</feature>
<dbReference type="Pfam" id="PF07690">
    <property type="entry name" value="MFS_1"/>
    <property type="match status" value="1"/>
</dbReference>
<feature type="transmembrane region" description="Helical" evidence="7">
    <location>
        <begin position="117"/>
        <end position="134"/>
    </location>
</feature>
<dbReference type="PROSITE" id="PS50850">
    <property type="entry name" value="MFS"/>
    <property type="match status" value="1"/>
</dbReference>
<keyword evidence="5 7" id="KW-1133">Transmembrane helix</keyword>
<dbReference type="EMBL" id="NCSJ02000215">
    <property type="protein sequence ID" value="RFU27242.1"/>
    <property type="molecule type" value="Genomic_DNA"/>
</dbReference>
<dbReference type="InterPro" id="IPR036259">
    <property type="entry name" value="MFS_trans_sf"/>
</dbReference>
<keyword evidence="4 7" id="KW-0812">Transmembrane</keyword>
<sequence length="532" mass="58926">MSTEIPVSVDKFEKDGVNDEEKRIGDDSFDTVPEAIDREQEILAVLDLDPALNKKMHIVNNMRQTLDEIGWTPYHTKLFFLNGFGYAVDALQLSLQGIIATQAVYEFKPSYERGLTIALYVGMLVGALFWGFSADIIGRKIAFNVSLFICSIFTIVAGAAPSWDSLGFFIALAAFGAGGNLILDTTVFLEYLPSHKQWLVSWLAAWWGVGCTLAGFVAWGFMSNYSCADPSVAPFTPCTKHNNSGWRYLMYTMGAMIFAMSVARVTVIRLRETPKFLLGQGKDAELVENFKELATKYNRHCSITLEELEACGTIQTAHSKQRWSFGEFWIHIRSLFVTKKIAYTTILVWLSWSMIGLAYPLFNVFLPSYLASRGVEFGVTSVSQTWRNYVLVQICGIFGPMVGGHLSNWAPLGRRWTMVIGALITMAFFFAYSQVTSQAENIGYSCIISFTLEIYYAVLYGFTAEVLPSAHRATGNGIAVAFCRFMGAMSAVIATVANTETTGPVFICGALYGGLALCAFLFPFEPFGKRAS</sequence>
<comment type="caution">
    <text evidence="9">The sequence shown here is derived from an EMBL/GenBank/DDBJ whole genome shotgun (WGS) entry which is preliminary data.</text>
</comment>
<evidence type="ECO:0000256" key="6">
    <source>
        <dbReference type="ARBA" id="ARBA00023136"/>
    </source>
</evidence>
<keyword evidence="3" id="KW-0813">Transport</keyword>
<protein>
    <recommendedName>
        <fullName evidence="8">Major facilitator superfamily (MFS) profile domain-containing protein</fullName>
    </recommendedName>
</protein>
<dbReference type="AlphaFoldDB" id="A0A3E2H1X3"/>
<evidence type="ECO:0000256" key="3">
    <source>
        <dbReference type="ARBA" id="ARBA00022448"/>
    </source>
</evidence>
<accession>A0A3E2H1X3</accession>
<evidence type="ECO:0000256" key="7">
    <source>
        <dbReference type="SAM" id="Phobius"/>
    </source>
</evidence>
<comment type="similarity">
    <text evidence="2">Belongs to the major facilitator superfamily.</text>
</comment>
<feature type="transmembrane region" description="Helical" evidence="7">
    <location>
        <begin position="166"/>
        <end position="192"/>
    </location>
</feature>
<dbReference type="InterPro" id="IPR020846">
    <property type="entry name" value="MFS_dom"/>
</dbReference>
<evidence type="ECO:0000256" key="4">
    <source>
        <dbReference type="ARBA" id="ARBA00022692"/>
    </source>
</evidence>
<evidence type="ECO:0000259" key="8">
    <source>
        <dbReference type="PROSITE" id="PS50850"/>
    </source>
</evidence>
<feature type="transmembrane region" description="Helical" evidence="7">
    <location>
        <begin position="248"/>
        <end position="267"/>
    </location>
</feature>
<dbReference type="PANTHER" id="PTHR23511:SF4">
    <property type="entry name" value="MAJOR FACILITATOR SUPERFAMILY (MFS) PROFILE DOMAIN-CONTAINING PROTEIN"/>
    <property type="match status" value="1"/>
</dbReference>
<dbReference type="Gene3D" id="1.20.1250.20">
    <property type="entry name" value="MFS general substrate transporter like domains"/>
    <property type="match status" value="1"/>
</dbReference>
<reference evidence="9 10" key="1">
    <citation type="submission" date="2018-05" db="EMBL/GenBank/DDBJ databases">
        <title>Draft genome sequence of Scytalidium lignicola DSM 105466, a ubiquitous saprotrophic fungus.</title>
        <authorList>
            <person name="Buettner E."/>
            <person name="Gebauer A.M."/>
            <person name="Hofrichter M."/>
            <person name="Liers C."/>
            <person name="Kellner H."/>
        </authorList>
    </citation>
    <scope>NUCLEOTIDE SEQUENCE [LARGE SCALE GENOMIC DNA]</scope>
    <source>
        <strain evidence="9 10">DSM 105466</strain>
    </source>
</reference>
<dbReference type="SUPFAM" id="SSF103473">
    <property type="entry name" value="MFS general substrate transporter"/>
    <property type="match status" value="1"/>
</dbReference>
<dbReference type="GO" id="GO:0022857">
    <property type="term" value="F:transmembrane transporter activity"/>
    <property type="evidence" value="ECO:0007669"/>
    <property type="project" value="InterPro"/>
</dbReference>
<dbReference type="FunFam" id="1.20.1250.20:FF:000171">
    <property type="entry name" value="MFS general substrate transporter"/>
    <property type="match status" value="1"/>
</dbReference>
<feature type="transmembrane region" description="Helical" evidence="7">
    <location>
        <begin position="416"/>
        <end position="435"/>
    </location>
</feature>
<feature type="transmembrane region" description="Helical" evidence="7">
    <location>
        <begin position="84"/>
        <end position="105"/>
    </location>
</feature>
<comment type="subcellular location">
    <subcellularLocation>
        <location evidence="1">Membrane</location>
        <topology evidence="1">Multi-pass membrane protein</topology>
    </subcellularLocation>
</comment>
<feature type="transmembrane region" description="Helical" evidence="7">
    <location>
        <begin position="141"/>
        <end position="160"/>
    </location>
</feature>
<feature type="transmembrane region" description="Helical" evidence="7">
    <location>
        <begin position="199"/>
        <end position="222"/>
    </location>
</feature>
<evidence type="ECO:0000313" key="10">
    <source>
        <dbReference type="Proteomes" id="UP000258309"/>
    </source>
</evidence>
<dbReference type="InterPro" id="IPR011701">
    <property type="entry name" value="MFS"/>
</dbReference>
<evidence type="ECO:0000313" key="9">
    <source>
        <dbReference type="EMBL" id="RFU27242.1"/>
    </source>
</evidence>
<evidence type="ECO:0000256" key="5">
    <source>
        <dbReference type="ARBA" id="ARBA00022989"/>
    </source>
</evidence>
<dbReference type="OMA" id="SGWRYLM"/>
<evidence type="ECO:0000256" key="1">
    <source>
        <dbReference type="ARBA" id="ARBA00004141"/>
    </source>
</evidence>
<keyword evidence="6 7" id="KW-0472">Membrane</keyword>
<feature type="transmembrane region" description="Helical" evidence="7">
    <location>
        <begin position="386"/>
        <end position="404"/>
    </location>
</feature>